<dbReference type="Proteomes" id="UP000197138">
    <property type="component" value="Unassembled WGS sequence"/>
</dbReference>
<dbReference type="PANTHER" id="PTHR31374">
    <property type="entry name" value="AUXIN-INDUCED PROTEIN-LIKE-RELATED"/>
    <property type="match status" value="1"/>
</dbReference>
<evidence type="ECO:0000313" key="5">
    <source>
        <dbReference type="EMBL" id="PKI60464.1"/>
    </source>
</evidence>
<protein>
    <submittedName>
        <fullName evidence="4">Uncharacterized protein</fullName>
    </submittedName>
</protein>
<organism evidence="4 6">
    <name type="scientific">Punica granatum</name>
    <name type="common">Pomegranate</name>
    <dbReference type="NCBI Taxonomy" id="22663"/>
    <lineage>
        <taxon>Eukaryota</taxon>
        <taxon>Viridiplantae</taxon>
        <taxon>Streptophyta</taxon>
        <taxon>Embryophyta</taxon>
        <taxon>Tracheophyta</taxon>
        <taxon>Spermatophyta</taxon>
        <taxon>Magnoliopsida</taxon>
        <taxon>eudicotyledons</taxon>
        <taxon>Gunneridae</taxon>
        <taxon>Pentapetalae</taxon>
        <taxon>rosids</taxon>
        <taxon>malvids</taxon>
        <taxon>Myrtales</taxon>
        <taxon>Lythraceae</taxon>
        <taxon>Punica</taxon>
    </lineage>
</organism>
<dbReference type="InterPro" id="IPR003676">
    <property type="entry name" value="SAUR_fam"/>
</dbReference>
<dbReference type="Proteomes" id="UP000233551">
    <property type="component" value="Unassembled WGS sequence"/>
</dbReference>
<sequence length="126" mass="14475">MHDSKPKYPTMIGRLLKKFGSNRSNNVYTRLSGTDKPVRARKGYIVIYVGPEAERYEIPVMYLSFPEFKELITRESAEEDALDIKITGPLHLKCSPMVFKGVVQHIKDVCALFGPRVVVPYYTYMQ</sequence>
<dbReference type="PANTHER" id="PTHR31374:SF311">
    <property type="entry name" value="SMALL AUXIN-UP RNA"/>
    <property type="match status" value="1"/>
</dbReference>
<reference evidence="6" key="1">
    <citation type="journal article" date="2017" name="Plant J.">
        <title>The pomegranate (Punica granatum L.) genome and the genomics of punicalagin biosynthesis.</title>
        <authorList>
            <person name="Qin G."/>
            <person name="Xu C."/>
            <person name="Ming R."/>
            <person name="Tang H."/>
            <person name="Guyot R."/>
            <person name="Kramer E.M."/>
            <person name="Hu Y."/>
            <person name="Yi X."/>
            <person name="Qi Y."/>
            <person name="Xu X."/>
            <person name="Gao Z."/>
            <person name="Pan H."/>
            <person name="Jian J."/>
            <person name="Tian Y."/>
            <person name="Yue Z."/>
            <person name="Xu Y."/>
        </authorList>
    </citation>
    <scope>NUCLEOTIDE SEQUENCE [LARGE SCALE GENOMIC DNA]</scope>
    <source>
        <strain evidence="6">cv. Dabenzi</strain>
    </source>
</reference>
<evidence type="ECO:0000256" key="2">
    <source>
        <dbReference type="ARBA" id="ARBA00022473"/>
    </source>
</evidence>
<reference evidence="5 7" key="3">
    <citation type="submission" date="2017-11" db="EMBL/GenBank/DDBJ databases">
        <title>De-novo sequencing of pomegranate (Punica granatum L.) genome.</title>
        <authorList>
            <person name="Akparov Z."/>
            <person name="Amiraslanov A."/>
            <person name="Hajiyeva S."/>
            <person name="Abbasov M."/>
            <person name="Kaur K."/>
            <person name="Hamwieh A."/>
            <person name="Solovyev V."/>
            <person name="Salamov A."/>
            <person name="Braich B."/>
            <person name="Kosarev P."/>
            <person name="Mahmoud A."/>
            <person name="Hajiyev E."/>
            <person name="Babayeva S."/>
            <person name="Izzatullayeva V."/>
            <person name="Mammadov A."/>
            <person name="Mammadov A."/>
            <person name="Sharifova S."/>
            <person name="Ojaghi J."/>
            <person name="Eynullazada K."/>
            <person name="Bayramov B."/>
            <person name="Abdulazimova A."/>
            <person name="Shahmuradov I."/>
        </authorList>
    </citation>
    <scope>NUCLEOTIDE SEQUENCE [LARGE SCALE GENOMIC DNA]</scope>
    <source>
        <strain evidence="5">AG2017</strain>
        <strain evidence="7">cv. AG2017</strain>
        <tissue evidence="5">Leaf</tissue>
    </source>
</reference>
<proteinExistence type="inferred from homology"/>
<evidence type="ECO:0000313" key="4">
    <source>
        <dbReference type="EMBL" id="OWM75775.1"/>
    </source>
</evidence>
<accession>A0A218WSK9</accession>
<evidence type="ECO:0000313" key="7">
    <source>
        <dbReference type="Proteomes" id="UP000233551"/>
    </source>
</evidence>
<dbReference type="AlphaFoldDB" id="A0A218WSK9"/>
<keyword evidence="3" id="KW-0341">Growth regulation</keyword>
<dbReference type="Pfam" id="PF02519">
    <property type="entry name" value="Auxin_inducible"/>
    <property type="match status" value="1"/>
</dbReference>
<keyword evidence="7" id="KW-1185">Reference proteome</keyword>
<comment type="similarity">
    <text evidence="1">Belongs to the ARG7 family.</text>
</comment>
<dbReference type="EMBL" id="PGOL01001148">
    <property type="protein sequence ID" value="PKI60464.1"/>
    <property type="molecule type" value="Genomic_DNA"/>
</dbReference>
<reference evidence="4" key="2">
    <citation type="submission" date="2017-06" db="EMBL/GenBank/DDBJ databases">
        <title>The pomegranate genome and the genomics of punicalagin biosynthesis.</title>
        <authorList>
            <person name="Xu C."/>
        </authorList>
    </citation>
    <scope>NUCLEOTIDE SEQUENCE [LARGE SCALE GENOMIC DNA]</scope>
    <source>
        <tissue evidence="4">Fresh leaf</tissue>
    </source>
</reference>
<comment type="caution">
    <text evidence="4">The sequence shown here is derived from an EMBL/GenBank/DDBJ whole genome shotgun (WGS) entry which is preliminary data.</text>
</comment>
<dbReference type="GO" id="GO:0009733">
    <property type="term" value="P:response to auxin"/>
    <property type="evidence" value="ECO:0007669"/>
    <property type="project" value="InterPro"/>
</dbReference>
<evidence type="ECO:0000313" key="6">
    <source>
        <dbReference type="Proteomes" id="UP000197138"/>
    </source>
</evidence>
<name>A0A218WSK9_PUNGR</name>
<evidence type="ECO:0000256" key="3">
    <source>
        <dbReference type="ARBA" id="ARBA00022604"/>
    </source>
</evidence>
<dbReference type="EMBL" id="MTKT01003224">
    <property type="protein sequence ID" value="OWM75775.1"/>
    <property type="molecule type" value="Genomic_DNA"/>
</dbReference>
<evidence type="ECO:0000256" key="1">
    <source>
        <dbReference type="ARBA" id="ARBA00006974"/>
    </source>
</evidence>
<gene>
    <name evidence="4" type="ORF">CDL15_Pgr009419</name>
    <name evidence="5" type="ORF">CRG98_019118</name>
</gene>
<keyword evidence="2" id="KW-0217">Developmental protein</keyword>